<dbReference type="InterPro" id="IPR050310">
    <property type="entry name" value="VPS10-sortilin"/>
</dbReference>
<dbReference type="Gene3D" id="3.30.60.270">
    <property type="match status" value="3"/>
</dbReference>
<evidence type="ECO:0000256" key="4">
    <source>
        <dbReference type="ARBA" id="ARBA00023180"/>
    </source>
</evidence>
<dbReference type="FunFam" id="3.30.60.270:FF:000005">
    <property type="entry name" value="Sortilin"/>
    <property type="match status" value="1"/>
</dbReference>
<dbReference type="Gene3D" id="2.130.10.10">
    <property type="entry name" value="YVTN repeat-like/Quinoprotein amine dehydrogenase"/>
    <property type="match status" value="3"/>
</dbReference>
<evidence type="ECO:0000313" key="9">
    <source>
        <dbReference type="Proteomes" id="UP000654370"/>
    </source>
</evidence>
<feature type="signal peptide" evidence="6">
    <location>
        <begin position="1"/>
        <end position="25"/>
    </location>
</feature>
<feature type="transmembrane region" description="Helical" evidence="5">
    <location>
        <begin position="2000"/>
        <end position="2020"/>
    </location>
</feature>
<dbReference type="PANTHER" id="PTHR12106:SF27">
    <property type="entry name" value="SORTILIN-RELATED RECEPTOR"/>
    <property type="match status" value="1"/>
</dbReference>
<keyword evidence="9" id="KW-1185">Reference proteome</keyword>
<evidence type="ECO:0000256" key="1">
    <source>
        <dbReference type="ARBA" id="ARBA00004370"/>
    </source>
</evidence>
<reference evidence="8" key="1">
    <citation type="submission" date="2020-12" db="EMBL/GenBank/DDBJ databases">
        <title>Metabolic potential, ecology and presence of endohyphal bacteria is reflected in genomic diversity of Mucoromycotina.</title>
        <authorList>
            <person name="Muszewska A."/>
            <person name="Okrasinska A."/>
            <person name="Steczkiewicz K."/>
            <person name="Drgas O."/>
            <person name="Orlowska M."/>
            <person name="Perlinska-Lenart U."/>
            <person name="Aleksandrzak-Piekarczyk T."/>
            <person name="Szatraj K."/>
            <person name="Zielenkiewicz U."/>
            <person name="Pilsyk S."/>
            <person name="Malc E."/>
            <person name="Mieczkowski P."/>
            <person name="Kruszewska J.S."/>
            <person name="Biernat P."/>
            <person name="Pawlowska J."/>
        </authorList>
    </citation>
    <scope>NUCLEOTIDE SEQUENCE</scope>
    <source>
        <strain evidence="8">WA0000067209</strain>
    </source>
</reference>
<dbReference type="GO" id="GO:0006895">
    <property type="term" value="P:Golgi to endosome transport"/>
    <property type="evidence" value="ECO:0007669"/>
    <property type="project" value="TreeGrafter"/>
</dbReference>
<comment type="subcellular location">
    <subcellularLocation>
        <location evidence="1">Membrane</location>
    </subcellularLocation>
</comment>
<evidence type="ECO:0000256" key="5">
    <source>
        <dbReference type="SAM" id="Phobius"/>
    </source>
</evidence>
<keyword evidence="2" id="KW-0677">Repeat</keyword>
<evidence type="ECO:0000313" key="8">
    <source>
        <dbReference type="EMBL" id="KAG2174885.1"/>
    </source>
</evidence>
<dbReference type="Pfam" id="PF15901">
    <property type="entry name" value="Sortilin_C"/>
    <property type="match status" value="3"/>
</dbReference>
<dbReference type="Pfam" id="PF15902">
    <property type="entry name" value="Sortilin-Vps10"/>
    <property type="match status" value="3"/>
</dbReference>
<feature type="chain" id="PRO_5034761255" description="VPS10 domain-containing protein" evidence="6">
    <location>
        <begin position="26"/>
        <end position="2117"/>
    </location>
</feature>
<evidence type="ECO:0000256" key="3">
    <source>
        <dbReference type="ARBA" id="ARBA00023136"/>
    </source>
</evidence>
<dbReference type="CDD" id="cd15482">
    <property type="entry name" value="Sialidase_non-viral"/>
    <property type="match status" value="1"/>
</dbReference>
<dbReference type="GO" id="GO:0006896">
    <property type="term" value="P:Golgi to vacuole transport"/>
    <property type="evidence" value="ECO:0007669"/>
    <property type="project" value="TreeGrafter"/>
</dbReference>
<dbReference type="GO" id="GO:0005794">
    <property type="term" value="C:Golgi apparatus"/>
    <property type="evidence" value="ECO:0007669"/>
    <property type="project" value="TreeGrafter"/>
</dbReference>
<accession>A0A8H7PJG5</accession>
<organism evidence="8 9">
    <name type="scientific">Mortierella isabellina</name>
    <name type="common">Filamentous fungus</name>
    <name type="synonym">Umbelopsis isabellina</name>
    <dbReference type="NCBI Taxonomy" id="91625"/>
    <lineage>
        <taxon>Eukaryota</taxon>
        <taxon>Fungi</taxon>
        <taxon>Fungi incertae sedis</taxon>
        <taxon>Mucoromycota</taxon>
        <taxon>Mucoromycotina</taxon>
        <taxon>Umbelopsidomycetes</taxon>
        <taxon>Umbelopsidales</taxon>
        <taxon>Umbelopsidaceae</taxon>
        <taxon>Umbelopsis</taxon>
    </lineage>
</organism>
<feature type="domain" description="VPS10" evidence="7">
    <location>
        <begin position="48"/>
        <end position="680"/>
    </location>
</feature>
<keyword evidence="3 5" id="KW-0472">Membrane</keyword>
<sequence>MRLLTATLTGLSLLASLANLGQTLAQDITKTSFDHPPTSYFYFKDSEVMLWLDANQKAVWRSDNQGKSWSPVDNVPKEALGLILHPFDDKKAFILGDKTNHWKTDDQGATWSKFDTPLAPGFDPMRFHAERPDYVIFMGQQCDSGSCQQTDSYYTLDNFGSVQKLKSNIGHCQWTVSSEHFKNAPTKDIMCIENFNGHDSLRGTRLIQSDSFFESGVQRINFSQDKEITGIIDIRTINKFIVAAARNPESNEELDLYISKDGVSWHEAVFPKGQKMIERSYTLLESNDHSLMVNVLADPIALHGDLYKSNSNGTFFAKSLENVNRNFQGFVDFERIQGLEGIILANIQASPSGMLSGTDKNIQSRISFDDGKSWNALTKVKKEDGQDFGNCDNCALHLHSVTTSQITGVVYSSHTAVGYIMGVGHYGEHILPYNECDTFLSTDGGLTWRMVAEGAHQYEFGDMGNLLVLVGDEQPVDSVRWSKDRGQTWNDLKLDVTVRAHILTTDPESTSRKFNLFASESKSGSQPTYHAIQLDFTNVNPRKCELIEGDDEKNDFERWAARDLTPGADCLMGHEQIFYRRKQDRDCYLGMEFKDPKLDDKPCKCTPADYECDYNFVRNSEGKCVREGPDPITGNLCKSESDLYPGSSGYRKISGNTCEVPDGETPMDEPVERKCGENKAGDYDKSIGAPVKSYGPAEPGDERIKYSSYFFKHEIEQFVYFKKSLAVLVRLQNGDLFRTGDAGANWRRVLDDTERISSFVMHEFDDDRAYAFVGKTMYYTKDQGEHWEEIKTPLPVSRTVVQPLDFHPGEKDWLLLICDDPSDIHTVAYISRDHGDNWEQIQGVKSVQKCIFGRDSKFNIEKNTIYCSAHKLNTGERNTPLQLFRTTDWGENKEYLFENVVEFFVVEDFMAVATDNKGSLQLFVSVDGSNFAPAQFPPDHYIDRNTFTVLQSTTHSILLNVFKSTISGKEYGDLYKSNGNGTFYHVALSNTNGDSRGFVDFEKMQSVDGIIFANQVMNTNELRGSSDVQKKVRTMVTWDDGSTWLPLQPPHNYDCSGKDCSLNLHSRTDIHGPGAIFSVSGAPGLAMGVGNVGEQLRPYEQGDTFLTRDGGHTWIEVRQGEHLYEFDDHGSIIVLISDEGPTNELLYSWDQGDTWQYSKFSDKPVRVTALTTEPTSTTLKFVIVGHTTASSGEGPQQVYILVDFLPVEMRHCENDASGVDSSDFENWTPKDDDGDKACLLGNQITYIRRKRERKCIVGNKYENPQISQQPCECRDIDFECDFGFWRGEDGKCVAHGVHPDRPRDCKDKFTGRSGYKKISKSVCEGGIDLSKDKEWECGQGGSVTSNKNEFGDEMVNYIYFNNTDRVIVRTNDLKVYMSENDGSTWTEMFKDTPIVRMLQNPHFEEMAYFITEGRTHHMTTNSGSNFQKFEVPMGPSQKLQAPIMAFHSASAENLIYVGEDGCDGFLSVDCHSEAYYSRNGGQSWDSIGTYVRQCLWGRDGSLKDTDPDSIFCEQYHEKSGNQRSTYANPVEFVRSTDYFRSKDILFDDIVGAAIFNGYLVVASTEHNGANLKFSVSLDGKAFAEAHFPASLDLHREAYTIMESKYNVWLHVSTNTHKNGEFGIIFTSNSNGTYYVMSLENANRNEYGIVDFEKMQGIDGIALANQVTNPNQANVGDGKKLRSMITFDAGGSWNTITPPETDSNGRKYDCSDCTLNLHSYSERRNPRDLLSLSSAVGLMVGVGNVGKNLSPYLDGDMFLTRDAGKTWNEIYKGAHLSEFADQGALLVLVDDEEATDNLKYTTDEGKTWKSYQFVKDDKKIRVSDIITQPDGTSQKFVIFGKEKGSGKTVGYHVDFSAIHPRQCKLDLEHPTDDDFELWSPEDTRGEKCLFGRETRYYRRIPDSDCFIGARLTQPHEVTRNCACSAADYECNFNHVRNADGKCVLVDGLAPAEPPQCDGNIDYYYEPTAYRKIAASSCQGGQELEKGAQMWCPGKSYSKGIWAVYILLPIGAAAVVLAGLRYHKKRGFGSIRLNDMGDGPTLSNPILAKIVSAAVVIPVALFGLISRIPWPTSIPDFIRNIRLPTFGRSQYSRLSQDEHSGVLLDDYEVSNLDDDADEL</sequence>
<proteinExistence type="predicted"/>
<dbReference type="InterPro" id="IPR031778">
    <property type="entry name" value="Sortilin_N"/>
</dbReference>
<gene>
    <name evidence="8" type="ORF">INT43_005947</name>
</gene>
<dbReference type="Proteomes" id="UP000654370">
    <property type="component" value="Unassembled WGS sequence"/>
</dbReference>
<dbReference type="SMART" id="SM00602">
    <property type="entry name" value="VPS10"/>
    <property type="match status" value="3"/>
</dbReference>
<protein>
    <recommendedName>
        <fullName evidence="7">VPS10 domain-containing protein</fullName>
    </recommendedName>
</protein>
<feature type="domain" description="VPS10" evidence="7">
    <location>
        <begin position="725"/>
        <end position="1343"/>
    </location>
</feature>
<evidence type="ECO:0000256" key="6">
    <source>
        <dbReference type="SAM" id="SignalP"/>
    </source>
</evidence>
<dbReference type="Gene3D" id="2.10.70.80">
    <property type="match status" value="3"/>
</dbReference>
<dbReference type="SUPFAM" id="SSF110296">
    <property type="entry name" value="Oligoxyloglucan reducing end-specific cellobiohydrolase"/>
    <property type="match status" value="3"/>
</dbReference>
<name>A0A8H7PJG5_MORIS</name>
<dbReference type="InterPro" id="IPR006581">
    <property type="entry name" value="VPS10"/>
</dbReference>
<dbReference type="OrthoDB" id="443634at2759"/>
<keyword evidence="5" id="KW-1133">Transmembrane helix</keyword>
<feature type="transmembrane region" description="Helical" evidence="5">
    <location>
        <begin position="2044"/>
        <end position="2063"/>
    </location>
</feature>
<dbReference type="PANTHER" id="PTHR12106">
    <property type="entry name" value="SORTILIN RELATED"/>
    <property type="match status" value="1"/>
</dbReference>
<comment type="caution">
    <text evidence="8">The sequence shown here is derived from an EMBL/GenBank/DDBJ whole genome shotgun (WGS) entry which is preliminary data.</text>
</comment>
<feature type="domain" description="VPS10" evidence="7">
    <location>
        <begin position="1364"/>
        <end position="1995"/>
    </location>
</feature>
<keyword evidence="6" id="KW-0732">Signal</keyword>
<dbReference type="GO" id="GO:0016020">
    <property type="term" value="C:membrane"/>
    <property type="evidence" value="ECO:0007669"/>
    <property type="project" value="UniProtKB-SubCell"/>
</dbReference>
<evidence type="ECO:0000256" key="2">
    <source>
        <dbReference type="ARBA" id="ARBA00022737"/>
    </source>
</evidence>
<dbReference type="InterPro" id="IPR015943">
    <property type="entry name" value="WD40/YVTN_repeat-like_dom_sf"/>
</dbReference>
<dbReference type="EMBL" id="JAEPQZ010000012">
    <property type="protein sequence ID" value="KAG2174885.1"/>
    <property type="molecule type" value="Genomic_DNA"/>
</dbReference>
<dbReference type="GO" id="GO:0005829">
    <property type="term" value="C:cytosol"/>
    <property type="evidence" value="ECO:0007669"/>
    <property type="project" value="GOC"/>
</dbReference>
<keyword evidence="5" id="KW-0812">Transmembrane</keyword>
<keyword evidence="4" id="KW-0325">Glycoprotein</keyword>
<dbReference type="Gene3D" id="2.120.10.10">
    <property type="match status" value="1"/>
</dbReference>
<evidence type="ECO:0000259" key="7">
    <source>
        <dbReference type="SMART" id="SM00602"/>
    </source>
</evidence>
<dbReference type="GO" id="GO:0006623">
    <property type="term" value="P:protein targeting to vacuole"/>
    <property type="evidence" value="ECO:0007669"/>
    <property type="project" value="TreeGrafter"/>
</dbReference>
<dbReference type="InterPro" id="IPR031777">
    <property type="entry name" value="Sortilin_C"/>
</dbReference>